<proteinExistence type="predicted"/>
<accession>A0A401SY72</accession>
<dbReference type="AlphaFoldDB" id="A0A401SY72"/>
<dbReference type="EMBL" id="BEZZ01000689">
    <property type="protein sequence ID" value="GCC35351.1"/>
    <property type="molecule type" value="Genomic_DNA"/>
</dbReference>
<dbReference type="Proteomes" id="UP000287033">
    <property type="component" value="Unassembled WGS sequence"/>
</dbReference>
<evidence type="ECO:0000313" key="2">
    <source>
        <dbReference type="Proteomes" id="UP000287033"/>
    </source>
</evidence>
<comment type="caution">
    <text evidence="1">The sequence shown here is derived from an EMBL/GenBank/DDBJ whole genome shotgun (WGS) entry which is preliminary data.</text>
</comment>
<gene>
    <name evidence="1" type="ORF">chiPu_0013834</name>
</gene>
<reference evidence="1 2" key="1">
    <citation type="journal article" date="2018" name="Nat. Ecol. Evol.">
        <title>Shark genomes provide insights into elasmobranch evolution and the origin of vertebrates.</title>
        <authorList>
            <person name="Hara Y"/>
            <person name="Yamaguchi K"/>
            <person name="Onimaru K"/>
            <person name="Kadota M"/>
            <person name="Koyanagi M"/>
            <person name="Keeley SD"/>
            <person name="Tatsumi K"/>
            <person name="Tanaka K"/>
            <person name="Motone F"/>
            <person name="Kageyama Y"/>
            <person name="Nozu R"/>
            <person name="Adachi N"/>
            <person name="Nishimura O"/>
            <person name="Nakagawa R"/>
            <person name="Tanegashima C"/>
            <person name="Kiyatake I"/>
            <person name="Matsumoto R"/>
            <person name="Murakumo K"/>
            <person name="Nishida K"/>
            <person name="Terakita A"/>
            <person name="Kuratani S"/>
            <person name="Sato K"/>
            <person name="Hyodo S Kuraku.S."/>
        </authorList>
    </citation>
    <scope>NUCLEOTIDE SEQUENCE [LARGE SCALE GENOMIC DNA]</scope>
</reference>
<protein>
    <submittedName>
        <fullName evidence="1">Uncharacterized protein</fullName>
    </submittedName>
</protein>
<evidence type="ECO:0000313" key="1">
    <source>
        <dbReference type="EMBL" id="GCC35351.1"/>
    </source>
</evidence>
<keyword evidence="2" id="KW-1185">Reference proteome</keyword>
<organism evidence="1 2">
    <name type="scientific">Chiloscyllium punctatum</name>
    <name type="common">Brownbanded bambooshark</name>
    <name type="synonym">Hemiscyllium punctatum</name>
    <dbReference type="NCBI Taxonomy" id="137246"/>
    <lineage>
        <taxon>Eukaryota</taxon>
        <taxon>Metazoa</taxon>
        <taxon>Chordata</taxon>
        <taxon>Craniata</taxon>
        <taxon>Vertebrata</taxon>
        <taxon>Chondrichthyes</taxon>
        <taxon>Elasmobranchii</taxon>
        <taxon>Galeomorphii</taxon>
        <taxon>Galeoidea</taxon>
        <taxon>Orectolobiformes</taxon>
        <taxon>Hemiscylliidae</taxon>
        <taxon>Chiloscyllium</taxon>
    </lineage>
</organism>
<name>A0A401SY72_CHIPU</name>
<sequence>MPLQFFWLLTSGNRWTFAQTALSLLKEEPPPVSTHSGPHVSLVPLCSNWEWTFNTRLTKVIHICNMTFRMLQINYCSCSKMK</sequence>